<dbReference type="AlphaFoldDB" id="A0AA39N044"/>
<name>A0AA39N044_9AGAR</name>
<feature type="transmembrane region" description="Helical" evidence="2">
    <location>
        <begin position="185"/>
        <end position="204"/>
    </location>
</feature>
<sequence>MNNINDAPDAPCGRDANTLNNAEAWNDITLPQYTLSPPSSSSAPAPNYISSSGFSPPASSSVSPIPPSGTSLSNPTASSATSSIRLTRPSQLSGVRPSSSGSTLTSIPVSNLPAFTPLSNKTVILVPPAATLAPDNPIPLPTYPPSATAAAAAATVALQQTQHSAAMPPPTASLFRSFTAETIRAFTIFLCRIIVVLCLPSSYFHRASNRAIVVRPFIYALAVISGFFLVNSFRESLGSPESLFRQLFMMPTRRALALWIVICIITIVLTGVCW</sequence>
<keyword evidence="2" id="KW-1133">Transmembrane helix</keyword>
<organism evidence="3 4">
    <name type="scientific">Armillaria borealis</name>
    <dbReference type="NCBI Taxonomy" id="47425"/>
    <lineage>
        <taxon>Eukaryota</taxon>
        <taxon>Fungi</taxon>
        <taxon>Dikarya</taxon>
        <taxon>Basidiomycota</taxon>
        <taxon>Agaricomycotina</taxon>
        <taxon>Agaricomycetes</taxon>
        <taxon>Agaricomycetidae</taxon>
        <taxon>Agaricales</taxon>
        <taxon>Marasmiineae</taxon>
        <taxon>Physalacriaceae</taxon>
        <taxon>Armillaria</taxon>
    </lineage>
</organism>
<feature type="compositionally biased region" description="Low complexity" evidence="1">
    <location>
        <begin position="36"/>
        <end position="71"/>
    </location>
</feature>
<keyword evidence="2" id="KW-0472">Membrane</keyword>
<feature type="transmembrane region" description="Helical" evidence="2">
    <location>
        <begin position="255"/>
        <end position="272"/>
    </location>
</feature>
<evidence type="ECO:0000256" key="1">
    <source>
        <dbReference type="SAM" id="MobiDB-lite"/>
    </source>
</evidence>
<reference evidence="3" key="1">
    <citation type="submission" date="2023-06" db="EMBL/GenBank/DDBJ databases">
        <authorList>
            <consortium name="Lawrence Berkeley National Laboratory"/>
            <person name="Ahrendt S."/>
            <person name="Sahu N."/>
            <person name="Indic B."/>
            <person name="Wong-Bajracharya J."/>
            <person name="Merenyi Z."/>
            <person name="Ke H.-M."/>
            <person name="Monk M."/>
            <person name="Kocsube S."/>
            <person name="Drula E."/>
            <person name="Lipzen A."/>
            <person name="Balint B."/>
            <person name="Henrissat B."/>
            <person name="Andreopoulos B."/>
            <person name="Martin F.M."/>
            <person name="Harder C.B."/>
            <person name="Rigling D."/>
            <person name="Ford K.L."/>
            <person name="Foster G.D."/>
            <person name="Pangilinan J."/>
            <person name="Papanicolaou A."/>
            <person name="Barry K."/>
            <person name="LaButti K."/>
            <person name="Viragh M."/>
            <person name="Koriabine M."/>
            <person name="Yan M."/>
            <person name="Riley R."/>
            <person name="Champramary S."/>
            <person name="Plett K.L."/>
            <person name="Tsai I.J."/>
            <person name="Slot J."/>
            <person name="Sipos G."/>
            <person name="Plett J."/>
            <person name="Nagy L.G."/>
            <person name="Grigoriev I.V."/>
        </authorList>
    </citation>
    <scope>NUCLEOTIDE SEQUENCE</scope>
    <source>
        <strain evidence="3">FPL87.14</strain>
    </source>
</reference>
<gene>
    <name evidence="3" type="ORF">EV421DRAFT_2031144</name>
</gene>
<feature type="region of interest" description="Disordered" evidence="1">
    <location>
        <begin position="31"/>
        <end position="106"/>
    </location>
</feature>
<keyword evidence="4" id="KW-1185">Reference proteome</keyword>
<comment type="caution">
    <text evidence="3">The sequence shown here is derived from an EMBL/GenBank/DDBJ whole genome shotgun (WGS) entry which is preliminary data.</text>
</comment>
<proteinExistence type="predicted"/>
<protein>
    <submittedName>
        <fullName evidence="3">Uncharacterized protein</fullName>
    </submittedName>
</protein>
<evidence type="ECO:0000313" key="4">
    <source>
        <dbReference type="Proteomes" id="UP001175226"/>
    </source>
</evidence>
<keyword evidence="2" id="KW-0812">Transmembrane</keyword>
<evidence type="ECO:0000256" key="2">
    <source>
        <dbReference type="SAM" id="Phobius"/>
    </source>
</evidence>
<feature type="compositionally biased region" description="Polar residues" evidence="1">
    <location>
        <begin position="72"/>
        <end position="106"/>
    </location>
</feature>
<evidence type="ECO:0000313" key="3">
    <source>
        <dbReference type="EMBL" id="KAK0452568.1"/>
    </source>
</evidence>
<dbReference type="Proteomes" id="UP001175226">
    <property type="component" value="Unassembled WGS sequence"/>
</dbReference>
<feature type="transmembrane region" description="Helical" evidence="2">
    <location>
        <begin position="216"/>
        <end position="234"/>
    </location>
</feature>
<accession>A0AA39N044</accession>
<dbReference type="EMBL" id="JAUEPT010000004">
    <property type="protein sequence ID" value="KAK0452568.1"/>
    <property type="molecule type" value="Genomic_DNA"/>
</dbReference>